<name>A0A975CNW7_9FLAO</name>
<feature type="transmembrane region" description="Helical" evidence="1">
    <location>
        <begin position="346"/>
        <end position="363"/>
    </location>
</feature>
<sequence>MYKRLLLLLILCSLSTVTYCQLKLSVYSEVSIVTAGPGSELYEAFGHSAIRVKDPLLKLDLIYNYGMFDFNAPNFYINFAQGKLYYKLQSYDFKYFLRGYQIEKRWVKQQVLNLNQAEKQAFFMYLQNNARPENATYLYDPFFNNCATILRDITTLILKNKVNFKAVSLESSGKTLRELMNAEIPHNTWGNFGINLATGTILDKKREVTEYMYLPDYVFKNFKNATIKIAGEIKPLVEKEETLLNFKEIKSNILFFNPILVFIILAVLAFFITYKDIKKKTRTRSLDFIIFFITGLIGVILAYLWLFSSHKIVPNNFNILWAFAPNIIMAFFIFKKITKIWLQKYILILIGFILMIPILWIARVQSFPVAVIPLLILFLGRYVYLYTFLLTSKK</sequence>
<proteinExistence type="predicted"/>
<evidence type="ECO:0000259" key="3">
    <source>
        <dbReference type="Pfam" id="PF25221"/>
    </source>
</evidence>
<keyword evidence="1" id="KW-1133">Transmembrane helix</keyword>
<evidence type="ECO:0000313" key="5">
    <source>
        <dbReference type="Proteomes" id="UP000663920"/>
    </source>
</evidence>
<feature type="domain" description="Lnb N-terminal periplasmic" evidence="2">
    <location>
        <begin position="28"/>
        <end position="178"/>
    </location>
</feature>
<dbReference type="KEGG" id="pcea:J3359_01960"/>
<evidence type="ECO:0000256" key="1">
    <source>
        <dbReference type="SAM" id="Phobius"/>
    </source>
</evidence>
<feature type="transmembrane region" description="Helical" evidence="1">
    <location>
        <begin position="318"/>
        <end position="334"/>
    </location>
</feature>
<feature type="domain" description="Lnb-like transmembrane" evidence="3">
    <location>
        <begin position="252"/>
        <end position="390"/>
    </location>
</feature>
<feature type="transmembrane region" description="Helical" evidence="1">
    <location>
        <begin position="253"/>
        <end position="274"/>
    </location>
</feature>
<gene>
    <name evidence="4" type="ORF">J3359_01960</name>
</gene>
<dbReference type="AlphaFoldDB" id="A0A975CNW7"/>
<accession>A0A975CNW7</accession>
<keyword evidence="1" id="KW-0472">Membrane</keyword>
<evidence type="ECO:0000259" key="2">
    <source>
        <dbReference type="Pfam" id="PF13387"/>
    </source>
</evidence>
<dbReference type="Pfam" id="PF25221">
    <property type="entry name" value="5TMH_Lnb"/>
    <property type="match status" value="1"/>
</dbReference>
<keyword evidence="5" id="KW-1185">Reference proteome</keyword>
<keyword evidence="1" id="KW-0812">Transmembrane</keyword>
<dbReference type="InterPro" id="IPR057436">
    <property type="entry name" value="5TMH_Lnb"/>
</dbReference>
<feature type="transmembrane region" description="Helical" evidence="1">
    <location>
        <begin position="369"/>
        <end position="389"/>
    </location>
</feature>
<dbReference type="InterPro" id="IPR025178">
    <property type="entry name" value="Lnb_N"/>
</dbReference>
<dbReference type="Proteomes" id="UP000663920">
    <property type="component" value="Chromosome"/>
</dbReference>
<organism evidence="4 5">
    <name type="scientific">Polaribacter cellanae</name>
    <dbReference type="NCBI Taxonomy" id="2818493"/>
    <lineage>
        <taxon>Bacteria</taxon>
        <taxon>Pseudomonadati</taxon>
        <taxon>Bacteroidota</taxon>
        <taxon>Flavobacteriia</taxon>
        <taxon>Flavobacteriales</taxon>
        <taxon>Flavobacteriaceae</taxon>
    </lineage>
</organism>
<dbReference type="Pfam" id="PF13387">
    <property type="entry name" value="Lnb_N"/>
    <property type="match status" value="1"/>
</dbReference>
<protein>
    <submittedName>
        <fullName evidence="4">DUF4105 domain-containing protein</fullName>
    </submittedName>
</protein>
<evidence type="ECO:0000313" key="4">
    <source>
        <dbReference type="EMBL" id="QTE23063.1"/>
    </source>
</evidence>
<dbReference type="EMBL" id="CP071869">
    <property type="protein sequence ID" value="QTE23063.1"/>
    <property type="molecule type" value="Genomic_DNA"/>
</dbReference>
<dbReference type="RefSeq" id="WP_208079077.1">
    <property type="nucleotide sequence ID" value="NZ_CP071869.1"/>
</dbReference>
<reference evidence="4 5" key="1">
    <citation type="submission" date="2021-03" db="EMBL/GenBank/DDBJ databases">
        <title>Complete genome of Polaribacter_sp.SM13.</title>
        <authorList>
            <person name="Jeong S.W."/>
            <person name="Bae J.W."/>
        </authorList>
    </citation>
    <scope>NUCLEOTIDE SEQUENCE [LARGE SCALE GENOMIC DNA]</scope>
    <source>
        <strain evidence="4 5">SM13</strain>
    </source>
</reference>
<feature type="transmembrane region" description="Helical" evidence="1">
    <location>
        <begin position="286"/>
        <end position="306"/>
    </location>
</feature>